<dbReference type="EMBL" id="JASUBT010000013">
    <property type="protein sequence ID" value="MDL4937142.1"/>
    <property type="molecule type" value="Genomic_DNA"/>
</dbReference>
<proteinExistence type="predicted"/>
<sequence length="211" mass="23316">MLLSKNTKIFGVIAVVLIGLLPFVSIGTTVQATEINNEVQSETVTDLQEIDKYVEVENNQLVLNVPETVNIDQAVLSSVTSRLKDVNADVLNNNGHINTTTKEINYANNISSRALASHQKNTFWWGVRHIFRTNAAAKNFTYQLRNLAYPNTGLTILGTVLGMGIGGAVPGGVALYANKMANDVDYVKTLYPKIELNVTYALVYRVIEWRD</sequence>
<accession>A0ABD4ZWL2</accession>
<comment type="caution">
    <text evidence="1">The sequence shown here is derived from an EMBL/GenBank/DDBJ whole genome shotgun (WGS) entry which is preliminary data.</text>
</comment>
<dbReference type="AlphaFoldDB" id="A0ABD4ZWL2"/>
<dbReference type="Proteomes" id="UP001241571">
    <property type="component" value="Unassembled WGS sequence"/>
</dbReference>
<dbReference type="RefSeq" id="WP_103301131.1">
    <property type="nucleotide sequence ID" value="NZ_BSYC01000006.1"/>
</dbReference>
<protein>
    <submittedName>
        <fullName evidence="1">Uncharacterized protein</fullName>
    </submittedName>
</protein>
<reference evidence="1 2" key="1">
    <citation type="submission" date="2023-06" db="EMBL/GenBank/DDBJ databases">
        <title>Acute promotion of culturable opportunistic pathogens and persistent increase of antibiotic resistance following antibiotic exposure in mouse gut microbiota.</title>
        <authorList>
            <person name="Li L."/>
            <person name="Wang B."/>
            <person name="Sun Y."/>
            <person name="Wang M."/>
            <person name="Xu H."/>
        </authorList>
    </citation>
    <scope>NUCLEOTIDE SEQUENCE [LARGE SCALE GENOMIC DNA]</scope>
    <source>
        <strain evidence="1 2">CRI2_2</strain>
    </source>
</reference>
<evidence type="ECO:0000313" key="2">
    <source>
        <dbReference type="Proteomes" id="UP001241571"/>
    </source>
</evidence>
<organism evidence="1 2">
    <name type="scientific">Enterococcus gallinarum</name>
    <dbReference type="NCBI Taxonomy" id="1353"/>
    <lineage>
        <taxon>Bacteria</taxon>
        <taxon>Bacillati</taxon>
        <taxon>Bacillota</taxon>
        <taxon>Bacilli</taxon>
        <taxon>Lactobacillales</taxon>
        <taxon>Enterococcaceae</taxon>
        <taxon>Enterococcus</taxon>
    </lineage>
</organism>
<gene>
    <name evidence="1" type="ORF">QRX88_15675</name>
</gene>
<name>A0ABD4ZWL2_ENTGA</name>
<evidence type="ECO:0000313" key="1">
    <source>
        <dbReference type="EMBL" id="MDL4937142.1"/>
    </source>
</evidence>